<comment type="caution">
    <text evidence="1">The sequence shown here is derived from an EMBL/GenBank/DDBJ whole genome shotgun (WGS) entry which is preliminary data.</text>
</comment>
<organism evidence="1 2">
    <name type="scientific">Dioscorea alata</name>
    <name type="common">Purple yam</name>
    <dbReference type="NCBI Taxonomy" id="55571"/>
    <lineage>
        <taxon>Eukaryota</taxon>
        <taxon>Viridiplantae</taxon>
        <taxon>Streptophyta</taxon>
        <taxon>Embryophyta</taxon>
        <taxon>Tracheophyta</taxon>
        <taxon>Spermatophyta</taxon>
        <taxon>Magnoliopsida</taxon>
        <taxon>Liliopsida</taxon>
        <taxon>Dioscoreales</taxon>
        <taxon>Dioscoreaceae</taxon>
        <taxon>Dioscorea</taxon>
    </lineage>
</organism>
<dbReference type="Proteomes" id="UP000827976">
    <property type="component" value="Chromosome 7"/>
</dbReference>
<keyword evidence="1" id="KW-0378">Hydrolase</keyword>
<accession>A0ACB7VR90</accession>
<sequence>MVSKEYLMIHTERVRMLDMFNLVFSSKSLAEYGFVETNNINLMIPMNISTRLLILMSLFFSIISLLFSDNAKKFEDWLEYSLNKLSLNGGFFGLLRTTFSTGSLRRPDPEAANYRSLRSFESGQVELDKNLISSLKLAMKLEQLETSSQNTSLMMLAAFASNLAYENEARIKYIVNDHLQMTFVEYFKCWNVSTKAESTRAFICYDKLEDAELIILSFRGTSKSIDWKCNLGMSFMKMGEMGRVHLGFLAALGLQDRRDIDKGFPKEYNGNKSLAYYSIRKVLYDQLKKYKNAKILVTGHSLGGALAILYTSLLVMHEEHDILKRINWVLTFGQPRVGDASFGDTMFSNVETKYIRSVYRFDIVPRVPFDLNPFVLYKHFGVCINYTNWYDGKKVKEVANKNYFNVLYCHIMFWGAVEDFFRSLPGIWTGLNGFIETLFRLFLISFPGVAFHSMKNYINATCKAKHVAP</sequence>
<keyword evidence="2" id="KW-1185">Reference proteome</keyword>
<dbReference type="EC" id="3.1.1.3" evidence="1"/>
<reference evidence="2" key="1">
    <citation type="journal article" date="2022" name="Nat. Commun.">
        <title>Chromosome evolution and the genetic basis of agronomically important traits in greater yam.</title>
        <authorList>
            <person name="Bredeson J.V."/>
            <person name="Lyons J.B."/>
            <person name="Oniyinde I.O."/>
            <person name="Okereke N.R."/>
            <person name="Kolade O."/>
            <person name="Nnabue I."/>
            <person name="Nwadili C.O."/>
            <person name="Hribova E."/>
            <person name="Parker M."/>
            <person name="Nwogha J."/>
            <person name="Shu S."/>
            <person name="Carlson J."/>
            <person name="Kariba R."/>
            <person name="Muthemba S."/>
            <person name="Knop K."/>
            <person name="Barton G.J."/>
            <person name="Sherwood A.V."/>
            <person name="Lopez-Montes A."/>
            <person name="Asiedu R."/>
            <person name="Jamnadass R."/>
            <person name="Muchugi A."/>
            <person name="Goodstein D."/>
            <person name="Egesi C.N."/>
            <person name="Featherston J."/>
            <person name="Asfaw A."/>
            <person name="Simpson G.G."/>
            <person name="Dolezel J."/>
            <person name="Hendre P.S."/>
            <person name="Van Deynze A."/>
            <person name="Kumar P.L."/>
            <person name="Obidiegwu J.E."/>
            <person name="Bhattacharjee R."/>
            <person name="Rokhsar D.S."/>
        </authorList>
    </citation>
    <scope>NUCLEOTIDE SEQUENCE [LARGE SCALE GENOMIC DNA]</scope>
    <source>
        <strain evidence="2">cv. TDa95/00328</strain>
    </source>
</reference>
<gene>
    <name evidence="1" type="ORF">IHE45_07G065000</name>
</gene>
<protein>
    <submittedName>
        <fullName evidence="1">Triacylglycerol lipase protein</fullName>
        <ecNumber evidence="1">3.1.1.3</ecNumber>
    </submittedName>
</protein>
<name>A0ACB7VR90_DIOAL</name>
<dbReference type="EMBL" id="CM037017">
    <property type="protein sequence ID" value="KAH7677173.1"/>
    <property type="molecule type" value="Genomic_DNA"/>
</dbReference>
<evidence type="ECO:0000313" key="2">
    <source>
        <dbReference type="Proteomes" id="UP000827976"/>
    </source>
</evidence>
<proteinExistence type="predicted"/>
<evidence type="ECO:0000313" key="1">
    <source>
        <dbReference type="EMBL" id="KAH7677173.1"/>
    </source>
</evidence>